<organism evidence="2 3">
    <name type="scientific">Calidithermus terrae</name>
    <dbReference type="NCBI Taxonomy" id="1408545"/>
    <lineage>
        <taxon>Bacteria</taxon>
        <taxon>Thermotogati</taxon>
        <taxon>Deinococcota</taxon>
        <taxon>Deinococci</taxon>
        <taxon>Thermales</taxon>
        <taxon>Thermaceae</taxon>
        <taxon>Calidithermus</taxon>
    </lineage>
</organism>
<protein>
    <submittedName>
        <fullName evidence="2">Uncharacterized protein</fullName>
    </submittedName>
</protein>
<keyword evidence="3" id="KW-1185">Reference proteome</keyword>
<gene>
    <name evidence="2" type="ORF">Mterra_00239</name>
</gene>
<proteinExistence type="predicted"/>
<feature type="compositionally biased region" description="Basic and acidic residues" evidence="1">
    <location>
        <begin position="23"/>
        <end position="32"/>
    </location>
</feature>
<evidence type="ECO:0000256" key="1">
    <source>
        <dbReference type="SAM" id="MobiDB-lite"/>
    </source>
</evidence>
<feature type="region of interest" description="Disordered" evidence="1">
    <location>
        <begin position="1"/>
        <end position="32"/>
    </location>
</feature>
<accession>A0A399F5U2</accession>
<dbReference type="Proteomes" id="UP000265715">
    <property type="component" value="Unassembled WGS sequence"/>
</dbReference>
<comment type="caution">
    <text evidence="2">The sequence shown here is derived from an EMBL/GenBank/DDBJ whole genome shotgun (WGS) entry which is preliminary data.</text>
</comment>
<evidence type="ECO:0000313" key="2">
    <source>
        <dbReference type="EMBL" id="RIH90639.1"/>
    </source>
</evidence>
<dbReference type="AlphaFoldDB" id="A0A399F5U2"/>
<evidence type="ECO:0000313" key="3">
    <source>
        <dbReference type="Proteomes" id="UP000265715"/>
    </source>
</evidence>
<sequence length="32" mass="3568">MTRVRVNGPLPPLEPLEQAGARAAEHRETELE</sequence>
<dbReference type="EMBL" id="QXDL01000005">
    <property type="protein sequence ID" value="RIH90639.1"/>
    <property type="molecule type" value="Genomic_DNA"/>
</dbReference>
<name>A0A399F5U2_9DEIN</name>
<reference evidence="2 3" key="1">
    <citation type="submission" date="2018-08" db="EMBL/GenBank/DDBJ databases">
        <title>Meiothermus terrae DSM 26712 genome sequencing project.</title>
        <authorList>
            <person name="Da Costa M.S."/>
            <person name="Albuquerque L."/>
            <person name="Raposo P."/>
            <person name="Froufe H.J.C."/>
            <person name="Barroso C.S."/>
            <person name="Egas C."/>
        </authorList>
    </citation>
    <scope>NUCLEOTIDE SEQUENCE [LARGE SCALE GENOMIC DNA]</scope>
    <source>
        <strain evidence="2 3">DSM 26712</strain>
    </source>
</reference>